<gene>
    <name evidence="4" type="ORF">IBG28_03085</name>
</gene>
<organism evidence="4 5">
    <name type="scientific">Marinomonas arctica</name>
    <dbReference type="NCBI Taxonomy" id="383750"/>
    <lineage>
        <taxon>Bacteria</taxon>
        <taxon>Pseudomonadati</taxon>
        <taxon>Pseudomonadota</taxon>
        <taxon>Gammaproteobacteria</taxon>
        <taxon>Oceanospirillales</taxon>
        <taxon>Oceanospirillaceae</taxon>
        <taxon>Marinomonas</taxon>
    </lineage>
</organism>
<dbReference type="SUPFAM" id="SSF56281">
    <property type="entry name" value="Metallo-hydrolase/oxidoreductase"/>
    <property type="match status" value="1"/>
</dbReference>
<dbReference type="Proteomes" id="UP000516370">
    <property type="component" value="Chromosome"/>
</dbReference>
<dbReference type="RefSeq" id="WP_188322952.1">
    <property type="nucleotide sequence ID" value="NZ_BMLJ01000004.1"/>
</dbReference>
<evidence type="ECO:0000256" key="2">
    <source>
        <dbReference type="SAM" id="SignalP"/>
    </source>
</evidence>
<name>A0A7H1J842_9GAMM</name>
<dbReference type="InterPro" id="IPR036866">
    <property type="entry name" value="RibonucZ/Hydroxyglut_hydro"/>
</dbReference>
<dbReference type="AlphaFoldDB" id="A0A7H1J842"/>
<accession>A0A7H1J842</accession>
<sequence length="298" mass="32831">MRFKSISTVLALGLATFINTANTFAESTPTINKEFQQIQFQHIRNATSKITYGDTTFLIDPMLAKKDAYPGFAGTYRSEIRIPMTDLPISAEAVIDNVDAVIITHTHLDHWDDAAQSLLPKTLTLFVQNEEDASMIRSQGFKDVRVLGVKATTFNGVSLTKAGGQHGTDEMYAIPTLAKTLGEAMGVVLQADNYNTVYFVGDTIWRDEVENTLNKFKPEAVVLNTGDARLDGVEGAIIMGKQDTLRAIEHAPEAKIIAVHMDTVNHAALSRNELRTFVQEEKVAGQVFIPEDGEYLPL</sequence>
<feature type="domain" description="Metallo-beta-lactamase" evidence="3">
    <location>
        <begin position="56"/>
        <end position="261"/>
    </location>
</feature>
<dbReference type="EMBL" id="CP061081">
    <property type="protein sequence ID" value="QNT06658.1"/>
    <property type="molecule type" value="Genomic_DNA"/>
</dbReference>
<evidence type="ECO:0000313" key="4">
    <source>
        <dbReference type="EMBL" id="QNT06658.1"/>
    </source>
</evidence>
<keyword evidence="2" id="KW-0732">Signal</keyword>
<dbReference type="PANTHER" id="PTHR43546:SF9">
    <property type="entry name" value="L-ASCORBATE-6-PHOSPHATE LACTONASE ULAG-RELATED"/>
    <property type="match status" value="1"/>
</dbReference>
<dbReference type="Pfam" id="PF12706">
    <property type="entry name" value="Lactamase_B_2"/>
    <property type="match status" value="1"/>
</dbReference>
<keyword evidence="1 4" id="KW-0378">Hydrolase</keyword>
<dbReference type="Gene3D" id="3.60.15.10">
    <property type="entry name" value="Ribonuclease Z/Hydroxyacylglutathione hydrolase-like"/>
    <property type="match status" value="1"/>
</dbReference>
<dbReference type="InterPro" id="IPR050114">
    <property type="entry name" value="UPF0173_UPF0282_UlaG_hydrolase"/>
</dbReference>
<dbReference type="PANTHER" id="PTHR43546">
    <property type="entry name" value="UPF0173 METAL-DEPENDENT HYDROLASE MJ1163-RELATED"/>
    <property type="match status" value="1"/>
</dbReference>
<dbReference type="InterPro" id="IPR001279">
    <property type="entry name" value="Metallo-B-lactamas"/>
</dbReference>
<protein>
    <submittedName>
        <fullName evidence="4">MBL fold metallo-hydrolase</fullName>
    </submittedName>
</protein>
<evidence type="ECO:0000256" key="1">
    <source>
        <dbReference type="ARBA" id="ARBA00022801"/>
    </source>
</evidence>
<reference evidence="4 5" key="1">
    <citation type="submission" date="2020-09" db="EMBL/GenBank/DDBJ databases">
        <title>Complete genome sequence of an Arctic sea ice bacterium Marinomonas arctica BSI20414.</title>
        <authorList>
            <person name="Liao L."/>
            <person name="Chen B."/>
        </authorList>
    </citation>
    <scope>NUCLEOTIDE SEQUENCE [LARGE SCALE GENOMIC DNA]</scope>
    <source>
        <strain evidence="4 5">BSI20414</strain>
    </source>
</reference>
<dbReference type="KEGG" id="mard:IBG28_03085"/>
<proteinExistence type="predicted"/>
<evidence type="ECO:0000313" key="5">
    <source>
        <dbReference type="Proteomes" id="UP000516370"/>
    </source>
</evidence>
<keyword evidence="5" id="KW-1185">Reference proteome</keyword>
<feature type="signal peptide" evidence="2">
    <location>
        <begin position="1"/>
        <end position="25"/>
    </location>
</feature>
<dbReference type="GO" id="GO:0016787">
    <property type="term" value="F:hydrolase activity"/>
    <property type="evidence" value="ECO:0007669"/>
    <property type="project" value="UniProtKB-KW"/>
</dbReference>
<evidence type="ECO:0000259" key="3">
    <source>
        <dbReference type="Pfam" id="PF12706"/>
    </source>
</evidence>
<feature type="chain" id="PRO_5028955316" evidence="2">
    <location>
        <begin position="26"/>
        <end position="298"/>
    </location>
</feature>